<keyword evidence="3" id="KW-1185">Reference proteome</keyword>
<organism evidence="2 3">
    <name type="scientific">Hyaloscypha variabilis (strain UAMH 11265 / GT02V1 / F)</name>
    <name type="common">Meliniomyces variabilis</name>
    <dbReference type="NCBI Taxonomy" id="1149755"/>
    <lineage>
        <taxon>Eukaryota</taxon>
        <taxon>Fungi</taxon>
        <taxon>Dikarya</taxon>
        <taxon>Ascomycota</taxon>
        <taxon>Pezizomycotina</taxon>
        <taxon>Leotiomycetes</taxon>
        <taxon>Helotiales</taxon>
        <taxon>Hyaloscyphaceae</taxon>
        <taxon>Hyaloscypha</taxon>
        <taxon>Hyaloscypha variabilis</taxon>
    </lineage>
</organism>
<proteinExistence type="predicted"/>
<dbReference type="Proteomes" id="UP000235786">
    <property type="component" value="Unassembled WGS sequence"/>
</dbReference>
<evidence type="ECO:0000313" key="2">
    <source>
        <dbReference type="EMBL" id="PMD30655.1"/>
    </source>
</evidence>
<evidence type="ECO:0000313" key="3">
    <source>
        <dbReference type="Proteomes" id="UP000235786"/>
    </source>
</evidence>
<dbReference type="InterPro" id="IPR000182">
    <property type="entry name" value="GNAT_dom"/>
</dbReference>
<dbReference type="AlphaFoldDB" id="A0A2J6QWM3"/>
<evidence type="ECO:0000259" key="1">
    <source>
        <dbReference type="Pfam" id="PF13302"/>
    </source>
</evidence>
<name>A0A2J6QWM3_HYAVF</name>
<reference evidence="2 3" key="1">
    <citation type="submission" date="2016-04" db="EMBL/GenBank/DDBJ databases">
        <title>A degradative enzymes factory behind the ericoid mycorrhizal symbiosis.</title>
        <authorList>
            <consortium name="DOE Joint Genome Institute"/>
            <person name="Martino E."/>
            <person name="Morin E."/>
            <person name="Grelet G."/>
            <person name="Kuo A."/>
            <person name="Kohler A."/>
            <person name="Daghino S."/>
            <person name="Barry K."/>
            <person name="Choi C."/>
            <person name="Cichocki N."/>
            <person name="Clum A."/>
            <person name="Copeland A."/>
            <person name="Hainaut M."/>
            <person name="Haridas S."/>
            <person name="Labutti K."/>
            <person name="Lindquist E."/>
            <person name="Lipzen A."/>
            <person name="Khouja H.-R."/>
            <person name="Murat C."/>
            <person name="Ohm R."/>
            <person name="Olson A."/>
            <person name="Spatafora J."/>
            <person name="Veneault-Fourrey C."/>
            <person name="Henrissat B."/>
            <person name="Grigoriev I."/>
            <person name="Martin F."/>
            <person name="Perotto S."/>
        </authorList>
    </citation>
    <scope>NUCLEOTIDE SEQUENCE [LARGE SCALE GENOMIC DNA]</scope>
    <source>
        <strain evidence="2 3">F</strain>
    </source>
</reference>
<gene>
    <name evidence="2" type="ORF">L207DRAFT_592415</name>
</gene>
<dbReference type="GO" id="GO:0016747">
    <property type="term" value="F:acyltransferase activity, transferring groups other than amino-acyl groups"/>
    <property type="evidence" value="ECO:0007669"/>
    <property type="project" value="InterPro"/>
</dbReference>
<dbReference type="EMBL" id="KZ613966">
    <property type="protein sequence ID" value="PMD30655.1"/>
    <property type="molecule type" value="Genomic_DNA"/>
</dbReference>
<feature type="domain" description="N-acetyltransferase" evidence="1">
    <location>
        <begin position="19"/>
        <end position="144"/>
    </location>
</feature>
<protein>
    <recommendedName>
        <fullName evidence="1">N-acetyltransferase domain-containing protein</fullName>
    </recommendedName>
</protein>
<dbReference type="Pfam" id="PF13302">
    <property type="entry name" value="Acetyltransf_3"/>
    <property type="match status" value="1"/>
</dbReference>
<dbReference type="SUPFAM" id="SSF55729">
    <property type="entry name" value="Acyl-CoA N-acyltransferases (Nat)"/>
    <property type="match status" value="1"/>
</dbReference>
<dbReference type="Gene3D" id="3.40.630.30">
    <property type="match status" value="1"/>
</dbReference>
<accession>A0A2J6QWM3</accession>
<dbReference type="InterPro" id="IPR016181">
    <property type="entry name" value="Acyl_CoA_acyltransferase"/>
</dbReference>
<sequence length="203" mass="22643">MGDLAEASHAFTTNDGKGRLLLRDIEFHEGDQYISIRHDKANNKFAPYKPMADPEAKLKDLAMPVLTNHRAASKMFRLAVISKAENPFKHKELMVNGGTLVGVVDFALNSWDQSAHIGVLIHHLFTPQHYAKEALFAVLDYAFLGDPKLTWNGVLGKLGLEKVVLEGEKADLGFKNLLQSLHIEHCGKPTNYSSMIHTITKRD</sequence>